<protein>
    <submittedName>
        <fullName evidence="1">Uncharacterized protein</fullName>
    </submittedName>
</protein>
<feature type="non-terminal residue" evidence="1">
    <location>
        <position position="104"/>
    </location>
</feature>
<sequence length="104" mass="12174">MAYAGILNRHKQLDIRCWADNNKRNKSGFLHPTQYLNNFSSELFRGAALIRRCNIQFNFVQQPNCKLLLGVDCSLSSWYLDYPLLTHQHHEGIIDYTSERELSD</sequence>
<dbReference type="EMBL" id="CVQI01035606">
    <property type="protein sequence ID" value="CRK46377.1"/>
    <property type="molecule type" value="Genomic_DNA"/>
</dbReference>
<name>A0A0G4NIR9_VERLO</name>
<dbReference type="Proteomes" id="UP000045706">
    <property type="component" value="Unassembled WGS sequence"/>
</dbReference>
<evidence type="ECO:0000313" key="3">
    <source>
        <dbReference type="Proteomes" id="UP000045706"/>
    </source>
</evidence>
<evidence type="ECO:0000313" key="2">
    <source>
        <dbReference type="EMBL" id="KAG7141257.1"/>
    </source>
</evidence>
<reference evidence="1" key="2">
    <citation type="submission" date="2015-05" db="EMBL/GenBank/DDBJ databases">
        <authorList>
            <person name="Wang D.B."/>
            <person name="Wang M."/>
        </authorList>
    </citation>
    <scope>NUCLEOTIDE SEQUENCE [LARGE SCALE GENOMIC DNA]</scope>
    <source>
        <strain evidence="1">VL2</strain>
    </source>
</reference>
<reference evidence="3" key="1">
    <citation type="submission" date="2015-05" db="EMBL/GenBank/DDBJ databases">
        <authorList>
            <person name="Fogelqvist Johan"/>
        </authorList>
    </citation>
    <scope>NUCLEOTIDE SEQUENCE [LARGE SCALE GENOMIC DNA]</scope>
</reference>
<proteinExistence type="predicted"/>
<dbReference type="EMBL" id="JAEMWZ010000034">
    <property type="protein sequence ID" value="KAG7141257.1"/>
    <property type="molecule type" value="Genomic_DNA"/>
</dbReference>
<dbReference type="AlphaFoldDB" id="A0A0G4NIR9"/>
<reference evidence="2" key="3">
    <citation type="journal article" date="2021" name="Mol. Plant Pathol.">
        <title>A 20-kb lineage-specific genomic region tames virulence in pathogenic amphidiploid Verticillium longisporum.</title>
        <authorList>
            <person name="Harting R."/>
            <person name="Starke J."/>
            <person name="Kusch H."/>
            <person name="Poggeler S."/>
            <person name="Maurus I."/>
            <person name="Schluter R."/>
            <person name="Landesfeind M."/>
            <person name="Bulla I."/>
            <person name="Nowrousian M."/>
            <person name="de Jonge R."/>
            <person name="Stahlhut G."/>
            <person name="Hoff K.J."/>
            <person name="Asshauer K.P."/>
            <person name="Thurmer A."/>
            <person name="Stanke M."/>
            <person name="Daniel R."/>
            <person name="Morgenstern B."/>
            <person name="Thomma B.P.H.J."/>
            <person name="Kronstad J.W."/>
            <person name="Braus-Stromeyer S.A."/>
            <person name="Braus G.H."/>
        </authorList>
    </citation>
    <scope>NUCLEOTIDE SEQUENCE</scope>
    <source>
        <strain evidence="2">Vl32</strain>
    </source>
</reference>
<organism evidence="1 3">
    <name type="scientific">Verticillium longisporum</name>
    <name type="common">Verticillium dahliae var. longisporum</name>
    <dbReference type="NCBI Taxonomy" id="100787"/>
    <lineage>
        <taxon>Eukaryota</taxon>
        <taxon>Fungi</taxon>
        <taxon>Dikarya</taxon>
        <taxon>Ascomycota</taxon>
        <taxon>Pezizomycotina</taxon>
        <taxon>Sordariomycetes</taxon>
        <taxon>Hypocreomycetidae</taxon>
        <taxon>Glomerellales</taxon>
        <taxon>Plectosphaerellaceae</taxon>
        <taxon>Verticillium</taxon>
    </lineage>
</organism>
<gene>
    <name evidence="1" type="ORF">BN1723_007031</name>
    <name evidence="2" type="ORF">HYQ45_002078</name>
</gene>
<dbReference type="Proteomes" id="UP000689129">
    <property type="component" value="Unassembled WGS sequence"/>
</dbReference>
<evidence type="ECO:0000313" key="1">
    <source>
        <dbReference type="EMBL" id="CRK46377.1"/>
    </source>
</evidence>
<accession>A0A0G4NIR9</accession>